<evidence type="ECO:0000256" key="3">
    <source>
        <dbReference type="ARBA" id="ARBA00023163"/>
    </source>
</evidence>
<dbReference type="Pfam" id="PF07729">
    <property type="entry name" value="FCD"/>
    <property type="match status" value="1"/>
</dbReference>
<dbReference type="GO" id="GO:0003677">
    <property type="term" value="F:DNA binding"/>
    <property type="evidence" value="ECO:0007669"/>
    <property type="project" value="UniProtKB-KW"/>
</dbReference>
<evidence type="ECO:0000256" key="2">
    <source>
        <dbReference type="ARBA" id="ARBA00023125"/>
    </source>
</evidence>
<dbReference type="GO" id="GO:0003700">
    <property type="term" value="F:DNA-binding transcription factor activity"/>
    <property type="evidence" value="ECO:0007669"/>
    <property type="project" value="InterPro"/>
</dbReference>
<accession>A0A381YC96</accession>
<feature type="domain" description="HTH gntR-type" evidence="4">
    <location>
        <begin position="6"/>
        <end position="73"/>
    </location>
</feature>
<organism evidence="5">
    <name type="scientific">marine metagenome</name>
    <dbReference type="NCBI Taxonomy" id="408172"/>
    <lineage>
        <taxon>unclassified sequences</taxon>
        <taxon>metagenomes</taxon>
        <taxon>ecological metagenomes</taxon>
    </lineage>
</organism>
<dbReference type="SUPFAM" id="SSF46785">
    <property type="entry name" value="Winged helix' DNA-binding domain"/>
    <property type="match status" value="1"/>
</dbReference>
<evidence type="ECO:0000256" key="1">
    <source>
        <dbReference type="ARBA" id="ARBA00023015"/>
    </source>
</evidence>
<gene>
    <name evidence="5" type="ORF">METZ01_LOCUS127066</name>
</gene>
<dbReference type="InterPro" id="IPR008920">
    <property type="entry name" value="TF_FadR/GntR_C"/>
</dbReference>
<protein>
    <recommendedName>
        <fullName evidence="4">HTH gntR-type domain-containing protein</fullName>
    </recommendedName>
</protein>
<sequence length="227" mass="25752">MTTTLHTNPDKVVDLVFEAILKKRLKPGVKLSEISLQEEFGYSRAVVRQGFDKLVDSGVLIHKKNQSVRVAYPTKKETKQIYEARKAIENGVIMILVEKHRNNELDLSTIDSLVIKEQHLHENSEHAKLTRLSCDFHLTLAELCDNKFLVDSLKPLIPLSALAASVYADTESNFCSFSEHYELIEAIKSNDPVKASKEINTHLDRCVESLNFNSKAIKNNSYSHLFN</sequence>
<dbReference type="SUPFAM" id="SSF48008">
    <property type="entry name" value="GntR ligand-binding domain-like"/>
    <property type="match status" value="1"/>
</dbReference>
<dbReference type="SMART" id="SM00895">
    <property type="entry name" value="FCD"/>
    <property type="match status" value="1"/>
</dbReference>
<keyword evidence="2" id="KW-0238">DNA-binding</keyword>
<dbReference type="InterPro" id="IPR036390">
    <property type="entry name" value="WH_DNA-bd_sf"/>
</dbReference>
<dbReference type="InterPro" id="IPR036388">
    <property type="entry name" value="WH-like_DNA-bd_sf"/>
</dbReference>
<dbReference type="InterPro" id="IPR000524">
    <property type="entry name" value="Tscrpt_reg_HTH_GntR"/>
</dbReference>
<dbReference type="PROSITE" id="PS50949">
    <property type="entry name" value="HTH_GNTR"/>
    <property type="match status" value="1"/>
</dbReference>
<evidence type="ECO:0000259" key="4">
    <source>
        <dbReference type="PROSITE" id="PS50949"/>
    </source>
</evidence>
<evidence type="ECO:0000313" key="5">
    <source>
        <dbReference type="EMBL" id="SVA74212.1"/>
    </source>
</evidence>
<dbReference type="Pfam" id="PF00392">
    <property type="entry name" value="GntR"/>
    <property type="match status" value="1"/>
</dbReference>
<dbReference type="SMART" id="SM00345">
    <property type="entry name" value="HTH_GNTR"/>
    <property type="match status" value="1"/>
</dbReference>
<reference evidence="5" key="1">
    <citation type="submission" date="2018-05" db="EMBL/GenBank/DDBJ databases">
        <authorList>
            <person name="Lanie J.A."/>
            <person name="Ng W.-L."/>
            <person name="Kazmierczak K.M."/>
            <person name="Andrzejewski T.M."/>
            <person name="Davidsen T.M."/>
            <person name="Wayne K.J."/>
            <person name="Tettelin H."/>
            <person name="Glass J.I."/>
            <person name="Rusch D."/>
            <person name="Podicherti R."/>
            <person name="Tsui H.-C.T."/>
            <person name="Winkler M.E."/>
        </authorList>
    </citation>
    <scope>NUCLEOTIDE SEQUENCE</scope>
</reference>
<dbReference type="PANTHER" id="PTHR43537">
    <property type="entry name" value="TRANSCRIPTIONAL REGULATOR, GNTR FAMILY"/>
    <property type="match status" value="1"/>
</dbReference>
<name>A0A381YC96_9ZZZZ</name>
<dbReference type="EMBL" id="UINC01017802">
    <property type="protein sequence ID" value="SVA74212.1"/>
    <property type="molecule type" value="Genomic_DNA"/>
</dbReference>
<proteinExistence type="predicted"/>
<dbReference type="Gene3D" id="1.20.120.530">
    <property type="entry name" value="GntR ligand-binding domain-like"/>
    <property type="match status" value="1"/>
</dbReference>
<dbReference type="AlphaFoldDB" id="A0A381YC96"/>
<keyword evidence="3" id="KW-0804">Transcription</keyword>
<dbReference type="Gene3D" id="1.10.10.10">
    <property type="entry name" value="Winged helix-like DNA-binding domain superfamily/Winged helix DNA-binding domain"/>
    <property type="match status" value="1"/>
</dbReference>
<dbReference type="PANTHER" id="PTHR43537:SF53">
    <property type="entry name" value="HTH-TYPE TRANSCRIPTIONAL REPRESSOR NANR"/>
    <property type="match status" value="1"/>
</dbReference>
<keyword evidence="1" id="KW-0805">Transcription regulation</keyword>
<dbReference type="InterPro" id="IPR011711">
    <property type="entry name" value="GntR_C"/>
</dbReference>